<keyword evidence="3" id="KW-0963">Cytoplasm</keyword>
<reference evidence="11" key="1">
    <citation type="submission" date="2020-06" db="EMBL/GenBank/DDBJ databases">
        <title>Draft genome of Bugula neritina, a colonial animal packing powerful symbionts and potential medicines.</title>
        <authorList>
            <person name="Rayko M."/>
        </authorList>
    </citation>
    <scope>NUCLEOTIDE SEQUENCE [LARGE SCALE GENOMIC DNA]</scope>
    <source>
        <strain evidence="11">Kwan_BN1</strain>
    </source>
</reference>
<comment type="subcellular location">
    <subcellularLocation>
        <location evidence="1">Cytoplasm</location>
        <location evidence="1">Cytoskeleton</location>
        <location evidence="1">Spindle</location>
    </subcellularLocation>
</comment>
<evidence type="ECO:0000256" key="6">
    <source>
        <dbReference type="ARBA" id="ARBA00022776"/>
    </source>
</evidence>
<dbReference type="GO" id="GO:0051301">
    <property type="term" value="P:cell division"/>
    <property type="evidence" value="ECO:0007669"/>
    <property type="project" value="UniProtKB-KW"/>
</dbReference>
<comment type="caution">
    <text evidence="11">The sequence shown here is derived from an EMBL/GenBank/DDBJ whole genome shotgun (WGS) entry which is preliminary data.</text>
</comment>
<keyword evidence="8" id="KW-0206">Cytoskeleton</keyword>
<keyword evidence="7 10" id="KW-0175">Coiled coil</keyword>
<evidence type="ECO:0000256" key="9">
    <source>
        <dbReference type="ARBA" id="ARBA00023306"/>
    </source>
</evidence>
<keyword evidence="9" id="KW-0131">Cell cycle</keyword>
<dbReference type="Proteomes" id="UP000593567">
    <property type="component" value="Unassembled WGS sequence"/>
</dbReference>
<dbReference type="PANTHER" id="PTHR31570:SF1">
    <property type="entry name" value="HAUS AUGMIN-LIKE COMPLEX SUBUNIT 1"/>
    <property type="match status" value="1"/>
</dbReference>
<gene>
    <name evidence="11" type="ORF">EB796_021819</name>
</gene>
<evidence type="ECO:0000256" key="5">
    <source>
        <dbReference type="ARBA" id="ARBA00022701"/>
    </source>
</evidence>
<keyword evidence="5" id="KW-0493">Microtubule</keyword>
<keyword evidence="4" id="KW-0132">Cell division</keyword>
<keyword evidence="12" id="KW-1185">Reference proteome</keyword>
<evidence type="ECO:0000256" key="10">
    <source>
        <dbReference type="SAM" id="Coils"/>
    </source>
</evidence>
<evidence type="ECO:0000256" key="7">
    <source>
        <dbReference type="ARBA" id="ARBA00023054"/>
    </source>
</evidence>
<dbReference type="GO" id="GO:0070652">
    <property type="term" value="C:HAUS complex"/>
    <property type="evidence" value="ECO:0007669"/>
    <property type="project" value="InterPro"/>
</dbReference>
<dbReference type="GO" id="GO:0051225">
    <property type="term" value="P:spindle assembly"/>
    <property type="evidence" value="ECO:0007669"/>
    <property type="project" value="InterPro"/>
</dbReference>
<feature type="coiled-coil region" evidence="10">
    <location>
        <begin position="248"/>
        <end position="275"/>
    </location>
</feature>
<dbReference type="AlphaFoldDB" id="A0A7J7J329"/>
<protein>
    <submittedName>
        <fullName evidence="11">HAUS1</fullName>
    </submittedName>
</protein>
<feature type="coiled-coil region" evidence="10">
    <location>
        <begin position="175"/>
        <end position="202"/>
    </location>
</feature>
<evidence type="ECO:0000313" key="11">
    <source>
        <dbReference type="EMBL" id="KAF6019848.1"/>
    </source>
</evidence>
<comment type="similarity">
    <text evidence="2">Belongs to the HAUS1 family.</text>
</comment>
<evidence type="ECO:0000256" key="2">
    <source>
        <dbReference type="ARBA" id="ARBA00005479"/>
    </source>
</evidence>
<dbReference type="EMBL" id="VXIV02003208">
    <property type="protein sequence ID" value="KAF6019848.1"/>
    <property type="molecule type" value="Genomic_DNA"/>
</dbReference>
<evidence type="ECO:0000313" key="12">
    <source>
        <dbReference type="Proteomes" id="UP000593567"/>
    </source>
</evidence>
<sequence length="278" mass="31400">MDDAFELSGDEKYSSVMNWLVSLFGDDPVPSFPKSNAFINDLYQLSINDHKMSLKDQSYKQFLSLCQAHFSQDAELNFTVIKELGLLPVANSVETNNLASIANAMSLNTVDESNFILAMTQITLEKENTASAIDFLRKKYFEDSNDLCNTKKLNDQLSSMSLNLEKSSNLHQNSLAALLKDVEFYQNKLQKYRADGKKLETQASKSGMTSSLTHSKLTTDYEELVRKREALKAVEEQLKMFAGLTPDRDMALVKLEVAKGQLQELEDQLAKQIDFIHL</sequence>
<dbReference type="GO" id="GO:0005819">
    <property type="term" value="C:spindle"/>
    <property type="evidence" value="ECO:0007669"/>
    <property type="project" value="UniProtKB-SubCell"/>
</dbReference>
<dbReference type="Pfam" id="PF25762">
    <property type="entry name" value="HAUS1"/>
    <property type="match status" value="1"/>
</dbReference>
<keyword evidence="6" id="KW-0498">Mitosis</keyword>
<dbReference type="OrthoDB" id="5372507at2759"/>
<dbReference type="PANTHER" id="PTHR31570">
    <property type="entry name" value="HAUS AUGMIN-LIKE COMPLEX SUBUNIT 1"/>
    <property type="match status" value="1"/>
</dbReference>
<name>A0A7J7J329_BUGNE</name>
<proteinExistence type="inferred from homology"/>
<dbReference type="InterPro" id="IPR026243">
    <property type="entry name" value="HAUS1"/>
</dbReference>
<evidence type="ECO:0000256" key="8">
    <source>
        <dbReference type="ARBA" id="ARBA00023212"/>
    </source>
</evidence>
<evidence type="ECO:0000256" key="3">
    <source>
        <dbReference type="ARBA" id="ARBA00022490"/>
    </source>
</evidence>
<evidence type="ECO:0000256" key="1">
    <source>
        <dbReference type="ARBA" id="ARBA00004186"/>
    </source>
</evidence>
<evidence type="ECO:0000256" key="4">
    <source>
        <dbReference type="ARBA" id="ARBA00022618"/>
    </source>
</evidence>
<dbReference type="GO" id="GO:0005829">
    <property type="term" value="C:cytosol"/>
    <property type="evidence" value="ECO:0007669"/>
    <property type="project" value="TreeGrafter"/>
</dbReference>
<accession>A0A7J7J329</accession>
<organism evidence="11 12">
    <name type="scientific">Bugula neritina</name>
    <name type="common">Brown bryozoan</name>
    <name type="synonym">Sertularia neritina</name>
    <dbReference type="NCBI Taxonomy" id="10212"/>
    <lineage>
        <taxon>Eukaryota</taxon>
        <taxon>Metazoa</taxon>
        <taxon>Spiralia</taxon>
        <taxon>Lophotrochozoa</taxon>
        <taxon>Bryozoa</taxon>
        <taxon>Gymnolaemata</taxon>
        <taxon>Cheilostomatida</taxon>
        <taxon>Flustrina</taxon>
        <taxon>Buguloidea</taxon>
        <taxon>Bugulidae</taxon>
        <taxon>Bugula</taxon>
    </lineage>
</organism>
<dbReference type="GO" id="GO:0005874">
    <property type="term" value="C:microtubule"/>
    <property type="evidence" value="ECO:0007669"/>
    <property type="project" value="UniProtKB-KW"/>
</dbReference>